<dbReference type="PANTHER" id="PTHR24346:SF76">
    <property type="entry name" value="NON-SPECIFIC SERINE_THREONINE PROTEIN KINASE"/>
    <property type="match status" value="1"/>
</dbReference>
<dbReference type="InterPro" id="IPR017441">
    <property type="entry name" value="Protein_kinase_ATP_BS"/>
</dbReference>
<evidence type="ECO:0000256" key="4">
    <source>
        <dbReference type="SAM" id="MobiDB-lite"/>
    </source>
</evidence>
<feature type="compositionally biased region" description="Low complexity" evidence="4">
    <location>
        <begin position="419"/>
        <end position="430"/>
    </location>
</feature>
<dbReference type="GO" id="GO:0005737">
    <property type="term" value="C:cytoplasm"/>
    <property type="evidence" value="ECO:0007669"/>
    <property type="project" value="TreeGrafter"/>
</dbReference>
<dbReference type="GO" id="GO:0035556">
    <property type="term" value="P:intracellular signal transduction"/>
    <property type="evidence" value="ECO:0007669"/>
    <property type="project" value="TreeGrafter"/>
</dbReference>
<dbReference type="InterPro" id="IPR000719">
    <property type="entry name" value="Prot_kinase_dom"/>
</dbReference>
<feature type="compositionally biased region" description="Basic residues" evidence="4">
    <location>
        <begin position="218"/>
        <end position="234"/>
    </location>
</feature>
<feature type="region of interest" description="Disordered" evidence="4">
    <location>
        <begin position="630"/>
        <end position="686"/>
    </location>
</feature>
<evidence type="ECO:0000256" key="2">
    <source>
        <dbReference type="ARBA" id="ARBA00022840"/>
    </source>
</evidence>
<name>A0A1X6ML96_9APHY</name>
<dbReference type="Pfam" id="PF00069">
    <property type="entry name" value="Pkinase"/>
    <property type="match status" value="2"/>
</dbReference>
<feature type="region of interest" description="Disordered" evidence="4">
    <location>
        <begin position="197"/>
        <end position="274"/>
    </location>
</feature>
<gene>
    <name evidence="6" type="ORF">POSPLADRAFT_1061837</name>
</gene>
<dbReference type="PANTHER" id="PTHR24346">
    <property type="entry name" value="MAP/MICROTUBULE AFFINITY-REGULATING KINASE"/>
    <property type="match status" value="1"/>
</dbReference>
<dbReference type="PROSITE" id="PS00108">
    <property type="entry name" value="PROTEIN_KINASE_ST"/>
    <property type="match status" value="1"/>
</dbReference>
<dbReference type="InterPro" id="IPR008271">
    <property type="entry name" value="Ser/Thr_kinase_AS"/>
</dbReference>
<dbReference type="GO" id="GO:0000226">
    <property type="term" value="P:microtubule cytoskeleton organization"/>
    <property type="evidence" value="ECO:0007669"/>
    <property type="project" value="TreeGrafter"/>
</dbReference>
<feature type="region of interest" description="Disordered" evidence="4">
    <location>
        <begin position="410"/>
        <end position="457"/>
    </location>
</feature>
<dbReference type="SUPFAM" id="SSF56112">
    <property type="entry name" value="Protein kinase-like (PK-like)"/>
    <property type="match status" value="1"/>
</dbReference>
<reference evidence="6 7" key="1">
    <citation type="submission" date="2017-04" db="EMBL/GenBank/DDBJ databases">
        <title>Genome Sequence of the Model Brown-Rot Fungus Postia placenta SB12.</title>
        <authorList>
            <consortium name="DOE Joint Genome Institute"/>
            <person name="Gaskell J."/>
            <person name="Kersten P."/>
            <person name="Larrondo L.F."/>
            <person name="Canessa P."/>
            <person name="Martinez D."/>
            <person name="Hibbett D."/>
            <person name="Schmoll M."/>
            <person name="Kubicek C.P."/>
            <person name="Martinez A.T."/>
            <person name="Yadav J."/>
            <person name="Master E."/>
            <person name="Magnuson J.K."/>
            <person name="James T."/>
            <person name="Yaver D."/>
            <person name="Berka R."/>
            <person name="Labutti K."/>
            <person name="Lipzen A."/>
            <person name="Aerts A."/>
            <person name="Barry K."/>
            <person name="Henrissat B."/>
            <person name="Blanchette R."/>
            <person name="Grigoriev I."/>
            <person name="Cullen D."/>
        </authorList>
    </citation>
    <scope>NUCLEOTIDE SEQUENCE [LARGE SCALE GENOMIC DNA]</scope>
    <source>
        <strain evidence="6 7">MAD-698-R-SB12</strain>
    </source>
</reference>
<proteinExistence type="predicted"/>
<organism evidence="6 7">
    <name type="scientific">Postia placenta MAD-698-R-SB12</name>
    <dbReference type="NCBI Taxonomy" id="670580"/>
    <lineage>
        <taxon>Eukaryota</taxon>
        <taxon>Fungi</taxon>
        <taxon>Dikarya</taxon>
        <taxon>Basidiomycota</taxon>
        <taxon>Agaricomycotina</taxon>
        <taxon>Agaricomycetes</taxon>
        <taxon>Polyporales</taxon>
        <taxon>Adustoporiaceae</taxon>
        <taxon>Rhodonia</taxon>
    </lineage>
</organism>
<dbReference type="SMART" id="SM00220">
    <property type="entry name" value="S_TKc"/>
    <property type="match status" value="1"/>
</dbReference>
<dbReference type="STRING" id="670580.A0A1X6ML96"/>
<dbReference type="EMBL" id="KZ110609">
    <property type="protein sequence ID" value="OSX57140.1"/>
    <property type="molecule type" value="Genomic_DNA"/>
</dbReference>
<dbReference type="GeneID" id="36326387"/>
<dbReference type="GO" id="GO:0005524">
    <property type="term" value="F:ATP binding"/>
    <property type="evidence" value="ECO:0007669"/>
    <property type="project" value="UniProtKB-UniRule"/>
</dbReference>
<feature type="domain" description="Protein kinase" evidence="5">
    <location>
        <begin position="41"/>
        <end position="374"/>
    </location>
</feature>
<protein>
    <recommendedName>
        <fullName evidence="5">Protein kinase domain-containing protein</fullName>
    </recommendedName>
</protein>
<dbReference type="OrthoDB" id="4062651at2759"/>
<evidence type="ECO:0000256" key="3">
    <source>
        <dbReference type="PROSITE-ProRule" id="PRU10141"/>
    </source>
</evidence>
<keyword evidence="7" id="KW-1185">Reference proteome</keyword>
<dbReference type="Proteomes" id="UP000194127">
    <property type="component" value="Unassembled WGS sequence"/>
</dbReference>
<feature type="compositionally biased region" description="Basic residues" evidence="4">
    <location>
        <begin position="431"/>
        <end position="441"/>
    </location>
</feature>
<dbReference type="GO" id="GO:0004674">
    <property type="term" value="F:protein serine/threonine kinase activity"/>
    <property type="evidence" value="ECO:0007669"/>
    <property type="project" value="TreeGrafter"/>
</dbReference>
<feature type="compositionally biased region" description="Basic residues" evidence="4">
    <location>
        <begin position="245"/>
        <end position="256"/>
    </location>
</feature>
<evidence type="ECO:0000313" key="6">
    <source>
        <dbReference type="EMBL" id="OSX57140.1"/>
    </source>
</evidence>
<feature type="compositionally biased region" description="Polar residues" evidence="4">
    <location>
        <begin position="642"/>
        <end position="654"/>
    </location>
</feature>
<dbReference type="PROSITE" id="PS00107">
    <property type="entry name" value="PROTEIN_KINASE_ATP"/>
    <property type="match status" value="1"/>
</dbReference>
<evidence type="ECO:0000256" key="1">
    <source>
        <dbReference type="ARBA" id="ARBA00022741"/>
    </source>
</evidence>
<dbReference type="InterPro" id="IPR011009">
    <property type="entry name" value="Kinase-like_dom_sf"/>
</dbReference>
<keyword evidence="2 3" id="KW-0067">ATP-binding</keyword>
<feature type="region of interest" description="Disordered" evidence="4">
    <location>
        <begin position="565"/>
        <end position="609"/>
    </location>
</feature>
<dbReference type="RefSeq" id="XP_024333934.1">
    <property type="nucleotide sequence ID" value="XM_024481437.1"/>
</dbReference>
<sequence length="686" mass="74586">MGDTSQSDLSMSPAALFLSSFSASPEPAAAQDGEGTIISGYQLGPVIGVGGFSTIRAATSGQGGSVAIKIVRRSDLSKHTDPALARKRLDHEAAVWSTLCHEHVLPLFSVTHTLHADYFVTLYCPAGSLFDILKRDGRPGLPRDDVGMMFRQVVRGLRYLHEGGGVVHGDMKLENVLVDEMGVCRITDFGMARKIGECEPDKSDESGEQPEQDEGARTRRVRGKTLVHSRRSHGKQGPIPAHLSLIRHHSGPRHRNSSPLPGSSPPSPSLSSRIQQGSLPYAAPELLLPPSSTPYSPHPAQDMWALGIMLYTLLSGRLPFVDSYDPRLQMKILHGVYDMPEGIGRGAERVIRGCLERSVPSRWTVAVVDDLAWCIGSDETPDDTVIIADAKSRSRSRSRLRVQLESVAIDDAESHRSSSRATSRSSSSMRRSSRNASRHPSHPYEPYHQRRHEHHVHERPQVYPLPTQPTFSALTHAILRTGSTSSDSSVPGDSAVLMTPSNSHEAAQERERGRLPRPRSFLLAQEHLCDSRSVSPMDMPLTPRDLDAEGLPVRAGLGVRKANALSPDAGHLDPLQELGSVTSDTGSEVDGLADRRSDDAVQEAGAGSHLPSARAQLWSVLKADILRSARSGSVPPAPMPSVSWTPTGSSTYSAAATPRPIPRRTHTARSRSVDWSRSTSKREKRD</sequence>
<dbReference type="AlphaFoldDB" id="A0A1X6ML96"/>
<dbReference type="Gene3D" id="1.10.510.10">
    <property type="entry name" value="Transferase(Phosphotransferase) domain 1"/>
    <property type="match status" value="2"/>
</dbReference>
<evidence type="ECO:0000313" key="7">
    <source>
        <dbReference type="Proteomes" id="UP000194127"/>
    </source>
</evidence>
<accession>A0A1X6ML96</accession>
<dbReference type="PROSITE" id="PS50011">
    <property type="entry name" value="PROTEIN_KINASE_DOM"/>
    <property type="match status" value="1"/>
</dbReference>
<feature type="binding site" evidence="3">
    <location>
        <position position="69"/>
    </location>
    <ligand>
        <name>ATP</name>
        <dbReference type="ChEBI" id="CHEBI:30616"/>
    </ligand>
</feature>
<keyword evidence="1 3" id="KW-0547">Nucleotide-binding</keyword>
<evidence type="ECO:0000259" key="5">
    <source>
        <dbReference type="PROSITE" id="PS50011"/>
    </source>
</evidence>